<dbReference type="Pfam" id="PF20240">
    <property type="entry name" value="DUF6597"/>
    <property type="match status" value="1"/>
</dbReference>
<dbReference type="EMBL" id="WJBE01000023">
    <property type="protein sequence ID" value="MBC3901267.1"/>
    <property type="molecule type" value="Genomic_DNA"/>
</dbReference>
<feature type="transmembrane region" description="Helical" evidence="4">
    <location>
        <begin position="41"/>
        <end position="59"/>
    </location>
</feature>
<keyword evidence="3" id="KW-0804">Transcription</keyword>
<dbReference type="Proteomes" id="UP000622405">
    <property type="component" value="Unassembled WGS sequence"/>
</dbReference>
<comment type="caution">
    <text evidence="6">The sequence shown here is derived from an EMBL/GenBank/DDBJ whole genome shotgun (WGS) entry which is preliminary data.</text>
</comment>
<evidence type="ECO:0000256" key="1">
    <source>
        <dbReference type="ARBA" id="ARBA00023015"/>
    </source>
</evidence>
<organism evidence="6 7">
    <name type="scientific">Acetobacterium malicum</name>
    <dbReference type="NCBI Taxonomy" id="52692"/>
    <lineage>
        <taxon>Bacteria</taxon>
        <taxon>Bacillati</taxon>
        <taxon>Bacillota</taxon>
        <taxon>Clostridia</taxon>
        <taxon>Eubacteriales</taxon>
        <taxon>Eubacteriaceae</taxon>
        <taxon>Acetobacterium</taxon>
    </lineage>
</organism>
<accession>A0ABR6Z2A0</accession>
<dbReference type="SUPFAM" id="SSF46689">
    <property type="entry name" value="Homeodomain-like"/>
    <property type="match status" value="1"/>
</dbReference>
<keyword evidence="4" id="KW-0812">Transmembrane</keyword>
<evidence type="ECO:0000256" key="4">
    <source>
        <dbReference type="SAM" id="Phobius"/>
    </source>
</evidence>
<dbReference type="InterPro" id="IPR050204">
    <property type="entry name" value="AraC_XylS_family_regulators"/>
</dbReference>
<keyword evidence="4" id="KW-0472">Membrane</keyword>
<dbReference type="InterPro" id="IPR009057">
    <property type="entry name" value="Homeodomain-like_sf"/>
</dbReference>
<feature type="transmembrane region" description="Helical" evidence="4">
    <location>
        <begin position="7"/>
        <end position="26"/>
    </location>
</feature>
<keyword evidence="7" id="KW-1185">Reference proteome</keyword>
<feature type="domain" description="HTH araC/xylS-type" evidence="5">
    <location>
        <begin position="248"/>
        <end position="348"/>
    </location>
</feature>
<gene>
    <name evidence="6" type="ORF">GH811_16780</name>
</gene>
<proteinExistence type="predicted"/>
<dbReference type="Pfam" id="PF12833">
    <property type="entry name" value="HTH_18"/>
    <property type="match status" value="1"/>
</dbReference>
<sequence length="357" mass="40807">MIADVNLYRFLLFFHSQLWYIVYIISSEPATIQDKDVETGVSASLSFFMLIVALFCEFVQKGKRTLKVLTMIDLLQRYGSYASSPQEKENIIIPKQPLMVQHSQGYESFDYRAYGISHFYRFQVTQEMLETATIVPDGTVDIVFRCGQDHLDATCYGAVLKMHSIEYASVFHLNDTIFGIRFLPGKAFLPKGYPIGSLTESSVPLPEICQDQAMMEGITRSNDFKEQIELFLDAYIPDYQNYYSPGTRPFSYRMVDEITKVVGIINVNELSQSVGYTPRYINRLFNKEIGLPPKTFSKIIRFQNVLLALGKDQNISAIAADMGYYDQSHLLKEFKQFTGISPLNYRKSLAKGMALRI</sequence>
<evidence type="ECO:0000313" key="6">
    <source>
        <dbReference type="EMBL" id="MBC3901267.1"/>
    </source>
</evidence>
<dbReference type="InterPro" id="IPR018060">
    <property type="entry name" value="HTH_AraC"/>
</dbReference>
<reference evidence="6 7" key="1">
    <citation type="journal article" date="2020" name="mSystems">
        <title>Defining Genomic and Predicted Metabolic Features of the Acetobacterium Genus.</title>
        <authorList>
            <person name="Ross D.E."/>
            <person name="Marshall C.W."/>
            <person name="Gulliver D."/>
            <person name="May H.D."/>
            <person name="Norman R.S."/>
        </authorList>
    </citation>
    <scope>NUCLEOTIDE SEQUENCE [LARGE SCALE GENOMIC DNA]</scope>
    <source>
        <strain evidence="6 7">DSM 4132</strain>
    </source>
</reference>
<protein>
    <submittedName>
        <fullName evidence="6">Helix-turn-helix domain-containing protein</fullName>
    </submittedName>
</protein>
<evidence type="ECO:0000259" key="5">
    <source>
        <dbReference type="PROSITE" id="PS01124"/>
    </source>
</evidence>
<evidence type="ECO:0000256" key="3">
    <source>
        <dbReference type="ARBA" id="ARBA00023163"/>
    </source>
</evidence>
<name>A0ABR6Z2A0_9FIRM</name>
<dbReference type="SMART" id="SM00342">
    <property type="entry name" value="HTH_ARAC"/>
    <property type="match status" value="1"/>
</dbReference>
<dbReference type="InterPro" id="IPR046532">
    <property type="entry name" value="DUF6597"/>
</dbReference>
<dbReference type="Gene3D" id="1.10.10.60">
    <property type="entry name" value="Homeodomain-like"/>
    <property type="match status" value="1"/>
</dbReference>
<keyword evidence="2" id="KW-0238">DNA-binding</keyword>
<dbReference type="PANTHER" id="PTHR46796">
    <property type="entry name" value="HTH-TYPE TRANSCRIPTIONAL ACTIVATOR RHAS-RELATED"/>
    <property type="match status" value="1"/>
</dbReference>
<keyword evidence="4" id="KW-1133">Transmembrane helix</keyword>
<dbReference type="PROSITE" id="PS01124">
    <property type="entry name" value="HTH_ARAC_FAMILY_2"/>
    <property type="match status" value="1"/>
</dbReference>
<keyword evidence="1" id="KW-0805">Transcription regulation</keyword>
<evidence type="ECO:0000313" key="7">
    <source>
        <dbReference type="Proteomes" id="UP000622405"/>
    </source>
</evidence>
<evidence type="ECO:0000256" key="2">
    <source>
        <dbReference type="ARBA" id="ARBA00023125"/>
    </source>
</evidence>